<dbReference type="STRING" id="1392250.A0A2I2FS16"/>
<keyword evidence="6" id="KW-1185">Reference proteome</keyword>
<feature type="region of interest" description="Disordered" evidence="4">
    <location>
        <begin position="655"/>
        <end position="679"/>
    </location>
</feature>
<name>A0A2I2FS16_9EURO</name>
<dbReference type="Gene3D" id="1.25.40.20">
    <property type="entry name" value="Ankyrin repeat-containing domain"/>
    <property type="match status" value="2"/>
</dbReference>
<keyword evidence="1" id="KW-0677">Repeat</keyword>
<protein>
    <submittedName>
        <fullName evidence="5">Ankyrin</fullName>
    </submittedName>
</protein>
<dbReference type="Proteomes" id="UP000234275">
    <property type="component" value="Unassembled WGS sequence"/>
</dbReference>
<dbReference type="AlphaFoldDB" id="A0A2I2FS16"/>
<dbReference type="PROSITE" id="PS50297">
    <property type="entry name" value="ANK_REP_REGION"/>
    <property type="match status" value="3"/>
</dbReference>
<proteinExistence type="predicted"/>
<feature type="repeat" description="ANK" evidence="3">
    <location>
        <begin position="493"/>
        <end position="525"/>
    </location>
</feature>
<dbReference type="SMART" id="SM00248">
    <property type="entry name" value="ANK"/>
    <property type="match status" value="11"/>
</dbReference>
<evidence type="ECO:0000313" key="6">
    <source>
        <dbReference type="Proteomes" id="UP000234275"/>
    </source>
</evidence>
<dbReference type="InterPro" id="IPR036047">
    <property type="entry name" value="F-box-like_dom_sf"/>
</dbReference>
<dbReference type="RefSeq" id="XP_024698730.1">
    <property type="nucleotide sequence ID" value="XM_024855234.1"/>
</dbReference>
<dbReference type="SUPFAM" id="SSF81383">
    <property type="entry name" value="F-box domain"/>
    <property type="match status" value="1"/>
</dbReference>
<dbReference type="PROSITE" id="PS50088">
    <property type="entry name" value="ANK_REPEAT"/>
    <property type="match status" value="4"/>
</dbReference>
<keyword evidence="2 3" id="KW-0040">ANK repeat</keyword>
<reference evidence="5 6" key="1">
    <citation type="submission" date="2016-12" db="EMBL/GenBank/DDBJ databases">
        <title>The genomes of Aspergillus section Nigri reveals drivers in fungal speciation.</title>
        <authorList>
            <consortium name="DOE Joint Genome Institute"/>
            <person name="Vesth T.C."/>
            <person name="Nybo J."/>
            <person name="Theobald S."/>
            <person name="Brandl J."/>
            <person name="Frisvad J.C."/>
            <person name="Nielsen K.F."/>
            <person name="Lyhne E.K."/>
            <person name="Kogle M.E."/>
            <person name="Kuo A."/>
            <person name="Riley R."/>
            <person name="Clum A."/>
            <person name="Nolan M."/>
            <person name="Lipzen A."/>
            <person name="Salamov A."/>
            <person name="Henrissat B."/>
            <person name="Wiebenga A."/>
            <person name="De Vries R.P."/>
            <person name="Grigoriev I.V."/>
            <person name="Mortensen U.H."/>
            <person name="Andersen M.R."/>
            <person name="Baker S.E."/>
        </authorList>
    </citation>
    <scope>NUCLEOTIDE SEQUENCE [LARGE SCALE GENOMIC DNA]</scope>
    <source>
        <strain evidence="5 6">IBT 23096</strain>
    </source>
</reference>
<dbReference type="Pfam" id="PF12796">
    <property type="entry name" value="Ank_2"/>
    <property type="match status" value="3"/>
</dbReference>
<organism evidence="5 6">
    <name type="scientific">Aspergillus steynii IBT 23096</name>
    <dbReference type="NCBI Taxonomy" id="1392250"/>
    <lineage>
        <taxon>Eukaryota</taxon>
        <taxon>Fungi</taxon>
        <taxon>Dikarya</taxon>
        <taxon>Ascomycota</taxon>
        <taxon>Pezizomycotina</taxon>
        <taxon>Eurotiomycetes</taxon>
        <taxon>Eurotiomycetidae</taxon>
        <taxon>Eurotiales</taxon>
        <taxon>Aspergillaceae</taxon>
        <taxon>Aspergillus</taxon>
        <taxon>Aspergillus subgen. Circumdati</taxon>
    </lineage>
</organism>
<dbReference type="PANTHER" id="PTHR24198:SF165">
    <property type="entry name" value="ANKYRIN REPEAT-CONTAINING PROTEIN-RELATED"/>
    <property type="match status" value="1"/>
</dbReference>
<dbReference type="SUPFAM" id="SSF48403">
    <property type="entry name" value="Ankyrin repeat"/>
    <property type="match status" value="2"/>
</dbReference>
<dbReference type="PANTHER" id="PTHR24198">
    <property type="entry name" value="ANKYRIN REPEAT AND PROTEIN KINASE DOMAIN-CONTAINING PROTEIN"/>
    <property type="match status" value="1"/>
</dbReference>
<dbReference type="VEuPathDB" id="FungiDB:P170DRAFT_514642"/>
<feature type="repeat" description="ANK" evidence="3">
    <location>
        <begin position="287"/>
        <end position="320"/>
    </location>
</feature>
<accession>A0A2I2FS16</accession>
<evidence type="ECO:0000256" key="1">
    <source>
        <dbReference type="ARBA" id="ARBA00022737"/>
    </source>
</evidence>
<evidence type="ECO:0000256" key="4">
    <source>
        <dbReference type="SAM" id="MobiDB-lite"/>
    </source>
</evidence>
<dbReference type="GeneID" id="36562940"/>
<dbReference type="InterPro" id="IPR002110">
    <property type="entry name" value="Ankyrin_rpt"/>
</dbReference>
<evidence type="ECO:0000256" key="2">
    <source>
        <dbReference type="ARBA" id="ARBA00023043"/>
    </source>
</evidence>
<evidence type="ECO:0000256" key="3">
    <source>
        <dbReference type="PROSITE-ProRule" id="PRU00023"/>
    </source>
</evidence>
<dbReference type="OrthoDB" id="366390at2759"/>
<comment type="caution">
    <text evidence="5">The sequence shown here is derived from an EMBL/GenBank/DDBJ whole genome shotgun (WGS) entry which is preliminary data.</text>
</comment>
<feature type="repeat" description="ANK" evidence="3">
    <location>
        <begin position="460"/>
        <end position="492"/>
    </location>
</feature>
<dbReference type="Pfam" id="PF00023">
    <property type="entry name" value="Ank"/>
    <property type="match status" value="1"/>
</dbReference>
<dbReference type="EMBL" id="MSFO01000011">
    <property type="protein sequence ID" value="PLB43428.1"/>
    <property type="molecule type" value="Genomic_DNA"/>
</dbReference>
<gene>
    <name evidence="5" type="ORF">P170DRAFT_514642</name>
</gene>
<feature type="repeat" description="ANK" evidence="3">
    <location>
        <begin position="321"/>
        <end position="353"/>
    </location>
</feature>
<dbReference type="InterPro" id="IPR036770">
    <property type="entry name" value="Ankyrin_rpt-contain_sf"/>
</dbReference>
<sequence length="679" mass="75043">MYSPEQASTKASVVAETAEIETPIQQETIECNFAEYRDPMDIDEHGRQGEKPKPSILVLPNEILLSIGVCLDEVSLAAMVQTSRFMKNLLTKQLYIKAVDFMHHGYDTVVEWAAAQGQLSTIQKVFEQTPADADWGRIVSDGIIAAVGGNKVDTLEFLCRHRASLIYPLNPQLTAVPTNKRGIVIPNSPVNIAAHCGSYEALEFLLESGVPFNMPPLRKAALMLEGTGGTTGNTRVAKLLIRHGFDVHLRGVSNHTLLHDLAARGSIAHVDLLAATVPEYLNHQDLHGRTPLMHAITAGQFHCARHMVTSLGADVAVSSATGTTALHTSVKSNAIDLVETLVSHGANLNAEDTGKMTALHVATDTCFGPIKEPRMVAVLLDAGAFCSPVDAEGNTPLSNALLARNREIADRLMLAGAVHHAYEFERLEVMMNACRVGCMDIIQMYTNRKRFNIEDHEDRWMRTALHLAATDGHFEVLVFLLRKWRDVDRRDAIGRTALWYAARTSKPECVNVLIEAGASVDMGDDQGWTPLMNLTRNTDNRDAMTRFLQLSKDVEWRDDKGRTVLHHAARRGNIPAMHAIIDFRDSLVSQVDNRQHSALMVAIIHGRADVALFLKEFISLSRADFKDLVRNGCLHAVSWIQTGPEWESTRQDWRAVMGDDDSDDVDSEVEPAARQAETE</sequence>
<evidence type="ECO:0000313" key="5">
    <source>
        <dbReference type="EMBL" id="PLB43428.1"/>
    </source>
</evidence>
<feature type="compositionally biased region" description="Acidic residues" evidence="4">
    <location>
        <begin position="658"/>
        <end position="669"/>
    </location>
</feature>